<dbReference type="EMBL" id="CAUWAG010000007">
    <property type="protein sequence ID" value="CAJ2504849.1"/>
    <property type="molecule type" value="Genomic_DNA"/>
</dbReference>
<dbReference type="PROSITE" id="PS50076">
    <property type="entry name" value="DNAJ_2"/>
    <property type="match status" value="1"/>
</dbReference>
<dbReference type="GO" id="GO:0005737">
    <property type="term" value="C:cytoplasm"/>
    <property type="evidence" value="ECO:0007669"/>
    <property type="project" value="TreeGrafter"/>
</dbReference>
<name>A0AAI8VH42_9PEZI</name>
<dbReference type="PANTHER" id="PTHR44144:SF1">
    <property type="entry name" value="DNAJ HOMOLOG SUBFAMILY C MEMBER 9"/>
    <property type="match status" value="1"/>
</dbReference>
<dbReference type="GO" id="GO:0005634">
    <property type="term" value="C:nucleus"/>
    <property type="evidence" value="ECO:0007669"/>
    <property type="project" value="TreeGrafter"/>
</dbReference>
<feature type="region of interest" description="Disordered" evidence="1">
    <location>
        <begin position="206"/>
        <end position="295"/>
    </location>
</feature>
<dbReference type="Pfam" id="PF00226">
    <property type="entry name" value="DnaJ"/>
    <property type="match status" value="1"/>
</dbReference>
<dbReference type="SMART" id="SM00271">
    <property type="entry name" value="DnaJ"/>
    <property type="match status" value="1"/>
</dbReference>
<dbReference type="PANTHER" id="PTHR44144">
    <property type="entry name" value="DNAJ HOMOLOG SUBFAMILY C MEMBER 9"/>
    <property type="match status" value="1"/>
</dbReference>
<dbReference type="InterPro" id="IPR001623">
    <property type="entry name" value="DnaJ_domain"/>
</dbReference>
<evidence type="ECO:0000256" key="1">
    <source>
        <dbReference type="SAM" id="MobiDB-lite"/>
    </source>
</evidence>
<proteinExistence type="predicted"/>
<protein>
    <submittedName>
        <fullName evidence="3">Uu.00g122430.m01.CDS01</fullName>
    </submittedName>
</protein>
<sequence length="295" mass="32934">MDASGDLLAGEPPIIDPYEVLALERTATADQIKTAYRKSALKHHPDKVPEAQRQKAHETFQSIACAYAVLSDPTRRKRYDETGSTSESIVDSDGFSWSDYYREQFRDSISSGAIEKFKEKYKGSDEEKDDLLAAYEKFKGDMNKVYQVVMLSEPTEDDERFREIIGQAIANKDVPAFQPYTKESQEEREARVKVAKEEATEAEEYAKELGVHDNLFGNKKGKKKGGKKGPSEHDLAALIQRNQQGRGDFLDNLAAKYGATPAPKKGKKRGAVDDGEPSEEAFQAAASRLKKKGKK</sequence>
<dbReference type="InterPro" id="IPR056453">
    <property type="entry name" value="HTH_DNAJC9"/>
</dbReference>
<dbReference type="Pfam" id="PF23302">
    <property type="entry name" value="HTH_DNAJC9"/>
    <property type="match status" value="1"/>
</dbReference>
<dbReference type="CDD" id="cd06257">
    <property type="entry name" value="DnaJ"/>
    <property type="match status" value="1"/>
</dbReference>
<gene>
    <name evidence="3" type="ORF">KHLLAP_LOCUS5317</name>
</gene>
<dbReference type="SUPFAM" id="SSF46565">
    <property type="entry name" value="Chaperone J-domain"/>
    <property type="match status" value="1"/>
</dbReference>
<evidence type="ECO:0000313" key="4">
    <source>
        <dbReference type="Proteomes" id="UP001295740"/>
    </source>
</evidence>
<evidence type="ECO:0000313" key="3">
    <source>
        <dbReference type="EMBL" id="CAJ2504849.1"/>
    </source>
</evidence>
<accession>A0AAI8VH42</accession>
<feature type="domain" description="J" evidence="2">
    <location>
        <begin position="16"/>
        <end position="83"/>
    </location>
</feature>
<dbReference type="InterPro" id="IPR052594">
    <property type="entry name" value="J_domain-containing_protein"/>
</dbReference>
<dbReference type="PRINTS" id="PR00625">
    <property type="entry name" value="JDOMAIN"/>
</dbReference>
<reference evidence="3" key="1">
    <citation type="submission" date="2023-10" db="EMBL/GenBank/DDBJ databases">
        <authorList>
            <person name="Hackl T."/>
        </authorList>
    </citation>
    <scope>NUCLEOTIDE SEQUENCE</scope>
</reference>
<organism evidence="3 4">
    <name type="scientific">Anthostomella pinea</name>
    <dbReference type="NCBI Taxonomy" id="933095"/>
    <lineage>
        <taxon>Eukaryota</taxon>
        <taxon>Fungi</taxon>
        <taxon>Dikarya</taxon>
        <taxon>Ascomycota</taxon>
        <taxon>Pezizomycotina</taxon>
        <taxon>Sordariomycetes</taxon>
        <taxon>Xylariomycetidae</taxon>
        <taxon>Xylariales</taxon>
        <taxon>Xylariaceae</taxon>
        <taxon>Anthostomella</taxon>
    </lineage>
</organism>
<dbReference type="FunFam" id="1.10.287.110:FF:000110">
    <property type="entry name" value="DnaJ domain protein (AFU_orthologue AFUA_2G13210)"/>
    <property type="match status" value="1"/>
</dbReference>
<evidence type="ECO:0000259" key="2">
    <source>
        <dbReference type="PROSITE" id="PS50076"/>
    </source>
</evidence>
<dbReference type="PROSITE" id="PS00636">
    <property type="entry name" value="DNAJ_1"/>
    <property type="match status" value="1"/>
</dbReference>
<dbReference type="Gene3D" id="1.10.287.110">
    <property type="entry name" value="DnaJ domain"/>
    <property type="match status" value="1"/>
</dbReference>
<comment type="caution">
    <text evidence="3">The sequence shown here is derived from an EMBL/GenBank/DDBJ whole genome shotgun (WGS) entry which is preliminary data.</text>
</comment>
<dbReference type="InterPro" id="IPR036869">
    <property type="entry name" value="J_dom_sf"/>
</dbReference>
<dbReference type="Proteomes" id="UP001295740">
    <property type="component" value="Unassembled WGS sequence"/>
</dbReference>
<dbReference type="GO" id="GO:0031072">
    <property type="term" value="F:heat shock protein binding"/>
    <property type="evidence" value="ECO:0007669"/>
    <property type="project" value="TreeGrafter"/>
</dbReference>
<dbReference type="AlphaFoldDB" id="A0AAI8VH42"/>
<keyword evidence="4" id="KW-1185">Reference proteome</keyword>
<dbReference type="InterPro" id="IPR018253">
    <property type="entry name" value="DnaJ_domain_CS"/>
</dbReference>